<proteinExistence type="predicted"/>
<evidence type="ECO:0000313" key="3">
    <source>
        <dbReference type="Proteomes" id="UP001632038"/>
    </source>
</evidence>
<accession>A0ABD3ESM7</accession>
<protein>
    <recommendedName>
        <fullName evidence="1">PB1-like domain-containing protein</fullName>
    </recommendedName>
</protein>
<organism evidence="2 3">
    <name type="scientific">Castilleja foliolosa</name>
    <dbReference type="NCBI Taxonomy" id="1961234"/>
    <lineage>
        <taxon>Eukaryota</taxon>
        <taxon>Viridiplantae</taxon>
        <taxon>Streptophyta</taxon>
        <taxon>Embryophyta</taxon>
        <taxon>Tracheophyta</taxon>
        <taxon>Spermatophyta</taxon>
        <taxon>Magnoliopsida</taxon>
        <taxon>eudicotyledons</taxon>
        <taxon>Gunneridae</taxon>
        <taxon>Pentapetalae</taxon>
        <taxon>asterids</taxon>
        <taxon>lamiids</taxon>
        <taxon>Lamiales</taxon>
        <taxon>Orobanchaceae</taxon>
        <taxon>Pedicularideae</taxon>
        <taxon>Castillejinae</taxon>
        <taxon>Castilleja</taxon>
    </lineage>
</organism>
<feature type="domain" description="PB1-like" evidence="1">
    <location>
        <begin position="3"/>
        <end position="51"/>
    </location>
</feature>
<dbReference type="AlphaFoldDB" id="A0ABD3ESM7"/>
<gene>
    <name evidence="2" type="ORF">CASFOL_000416</name>
</gene>
<comment type="caution">
    <text evidence="2">The sequence shown here is derived from an EMBL/GenBank/DDBJ whole genome shotgun (WGS) entry which is preliminary data.</text>
</comment>
<evidence type="ECO:0000259" key="1">
    <source>
        <dbReference type="Pfam" id="PF26130"/>
    </source>
</evidence>
<dbReference type="Pfam" id="PF26130">
    <property type="entry name" value="PB1-like"/>
    <property type="match status" value="1"/>
</dbReference>
<name>A0ABD3ESM7_9LAMI</name>
<dbReference type="InterPro" id="IPR058594">
    <property type="entry name" value="PB1-like_dom_pln"/>
</dbReference>
<sequence>MAEKNWTVKLHHGGQFVDKPRKSYFGGKVGVFDGMVEDKMSLPELWDMGKKSQDLFIDP</sequence>
<dbReference type="Proteomes" id="UP001632038">
    <property type="component" value="Unassembled WGS sequence"/>
</dbReference>
<keyword evidence="3" id="KW-1185">Reference proteome</keyword>
<reference evidence="3" key="1">
    <citation type="journal article" date="2024" name="IScience">
        <title>Strigolactones Initiate the Formation of Haustorium-like Structures in Castilleja.</title>
        <authorList>
            <person name="Buerger M."/>
            <person name="Peterson D."/>
            <person name="Chory J."/>
        </authorList>
    </citation>
    <scope>NUCLEOTIDE SEQUENCE [LARGE SCALE GENOMIC DNA]</scope>
</reference>
<evidence type="ECO:0000313" key="2">
    <source>
        <dbReference type="EMBL" id="KAL3656020.1"/>
    </source>
</evidence>
<dbReference type="EMBL" id="JAVIJP010000001">
    <property type="protein sequence ID" value="KAL3656020.1"/>
    <property type="molecule type" value="Genomic_DNA"/>
</dbReference>